<gene>
    <name evidence="2" type="ORF">Q0812_04195</name>
</gene>
<keyword evidence="3" id="KW-1185">Reference proteome</keyword>
<dbReference type="InterPro" id="IPR007076">
    <property type="entry name" value="TfoX_N"/>
</dbReference>
<dbReference type="PANTHER" id="PTHR36121">
    <property type="entry name" value="PROTEIN SXY"/>
    <property type="match status" value="1"/>
</dbReference>
<accession>A0ABT8SJ74</accession>
<sequence>MAVSEDFLTSVQELLAFVPELRARRMFGGASLYSGDVIFALLVDDVLYLKSDEKNAPEFEAAGLEPFIFVNKAGDEAPMPYRRAPDSVWDDEEEARRWAALGLDAALRARAKKSR</sequence>
<organism evidence="2 3">
    <name type="scientific">Peiella sedimenti</name>
    <dbReference type="NCBI Taxonomy" id="3061083"/>
    <lineage>
        <taxon>Bacteria</taxon>
        <taxon>Pseudomonadati</taxon>
        <taxon>Pseudomonadota</taxon>
        <taxon>Alphaproteobacteria</taxon>
        <taxon>Caulobacterales</taxon>
        <taxon>Caulobacteraceae</taxon>
        <taxon>Peiella</taxon>
    </lineage>
</organism>
<evidence type="ECO:0000259" key="1">
    <source>
        <dbReference type="Pfam" id="PF04993"/>
    </source>
</evidence>
<dbReference type="EMBL" id="JAUKTR010000001">
    <property type="protein sequence ID" value="MDO1558628.1"/>
    <property type="molecule type" value="Genomic_DNA"/>
</dbReference>
<feature type="domain" description="TfoX N-terminal" evidence="1">
    <location>
        <begin position="13"/>
        <end position="106"/>
    </location>
</feature>
<dbReference type="Pfam" id="PF04993">
    <property type="entry name" value="TfoX_N"/>
    <property type="match status" value="1"/>
</dbReference>
<dbReference type="SUPFAM" id="SSF159894">
    <property type="entry name" value="YgaC/TfoX-N like"/>
    <property type="match status" value="1"/>
</dbReference>
<protein>
    <submittedName>
        <fullName evidence="2">TfoX/Sxy family protein</fullName>
    </submittedName>
</protein>
<evidence type="ECO:0000313" key="3">
    <source>
        <dbReference type="Proteomes" id="UP001169063"/>
    </source>
</evidence>
<dbReference type="PANTHER" id="PTHR36121:SF1">
    <property type="entry name" value="PROTEIN SXY"/>
    <property type="match status" value="1"/>
</dbReference>
<dbReference type="InterPro" id="IPR047525">
    <property type="entry name" value="TfoX-like"/>
</dbReference>
<dbReference type="Gene3D" id="3.30.1460.30">
    <property type="entry name" value="YgaC/TfoX-N like chaperone"/>
    <property type="match status" value="1"/>
</dbReference>
<comment type="caution">
    <text evidence="2">The sequence shown here is derived from an EMBL/GenBank/DDBJ whole genome shotgun (WGS) entry which is preliminary data.</text>
</comment>
<reference evidence="2" key="1">
    <citation type="submission" date="2023-07" db="EMBL/GenBank/DDBJ databases">
        <title>Brevundimonas soil sp. nov., isolated from the soil of chemical plant.</title>
        <authorList>
            <person name="Wu N."/>
        </authorList>
    </citation>
    <scope>NUCLEOTIDE SEQUENCE</scope>
    <source>
        <strain evidence="2">XZ-24</strain>
    </source>
</reference>
<dbReference type="RefSeq" id="WP_302109033.1">
    <property type="nucleotide sequence ID" value="NZ_JAUKTR010000001.1"/>
</dbReference>
<evidence type="ECO:0000313" key="2">
    <source>
        <dbReference type="EMBL" id="MDO1558628.1"/>
    </source>
</evidence>
<proteinExistence type="predicted"/>
<name>A0ABT8SJ74_9CAUL</name>
<dbReference type="Proteomes" id="UP001169063">
    <property type="component" value="Unassembled WGS sequence"/>
</dbReference>